<dbReference type="EMBL" id="AP023329">
    <property type="protein sequence ID" value="BCI69161.1"/>
    <property type="molecule type" value="Genomic_DNA"/>
</dbReference>
<dbReference type="Proteomes" id="UP000515220">
    <property type="component" value="Plasmid pAAJCM20276_3"/>
</dbReference>
<name>A0A6S6PR42_ACEAC</name>
<proteinExistence type="predicted"/>
<organism evidence="1 2">
    <name type="scientific">Acetobacter aceti</name>
    <dbReference type="NCBI Taxonomy" id="435"/>
    <lineage>
        <taxon>Bacteria</taxon>
        <taxon>Pseudomonadati</taxon>
        <taxon>Pseudomonadota</taxon>
        <taxon>Alphaproteobacteria</taxon>
        <taxon>Acetobacterales</taxon>
        <taxon>Acetobacteraceae</taxon>
        <taxon>Acetobacter</taxon>
        <taxon>Acetobacter subgen. Acetobacter</taxon>
    </lineage>
</organism>
<geneLocation type="plasmid" evidence="1 2">
    <name>pAAJCM20276_3</name>
</geneLocation>
<dbReference type="AlphaFoldDB" id="A0A6S6PR42"/>
<keyword evidence="1" id="KW-0614">Plasmid</keyword>
<evidence type="ECO:0000313" key="1">
    <source>
        <dbReference type="EMBL" id="BCI69161.1"/>
    </source>
</evidence>
<gene>
    <name evidence="1" type="ORF">AAJCM20276_37850</name>
</gene>
<sequence>MRHVAIAVTDARITGFDSRYAGVVLAVEGIIGFETRAYSISISL</sequence>
<protein>
    <submittedName>
        <fullName evidence="1">Uncharacterized protein</fullName>
    </submittedName>
</protein>
<evidence type="ECO:0000313" key="2">
    <source>
        <dbReference type="Proteomes" id="UP000515220"/>
    </source>
</evidence>
<reference evidence="1 2" key="1">
    <citation type="submission" date="2020-07" db="EMBL/GenBank/DDBJ databases">
        <title>Complete Genome Sequence of an acetic acid bacterium, Acetobacter aceti JCM20276.</title>
        <authorList>
            <person name="Hirose Y."/>
            <person name="Mihara H."/>
        </authorList>
    </citation>
    <scope>NUCLEOTIDE SEQUENCE [LARGE SCALE GENOMIC DNA]</scope>
    <source>
        <strain evidence="1 2">JCM20276</strain>
        <plasmid evidence="1 2">pAAJCM20276_3</plasmid>
    </source>
</reference>
<accession>A0A6S6PR42</accession>